<feature type="non-terminal residue" evidence="2">
    <location>
        <position position="1"/>
    </location>
</feature>
<feature type="region of interest" description="Disordered" evidence="1">
    <location>
        <begin position="54"/>
        <end position="94"/>
    </location>
</feature>
<comment type="caution">
    <text evidence="2">The sequence shown here is derived from an EMBL/GenBank/DDBJ whole genome shotgun (WGS) entry which is preliminary data.</text>
</comment>
<protein>
    <submittedName>
        <fullName evidence="2">Uncharacterized protein</fullName>
    </submittedName>
</protein>
<dbReference type="AlphaFoldDB" id="A0A3S5AY50"/>
<evidence type="ECO:0000313" key="3">
    <source>
        <dbReference type="Proteomes" id="UP000784294"/>
    </source>
</evidence>
<feature type="compositionally biased region" description="Acidic residues" evidence="1">
    <location>
        <begin position="70"/>
        <end position="81"/>
    </location>
</feature>
<dbReference type="EMBL" id="CAAALY010122876">
    <property type="protein sequence ID" value="VEL31483.1"/>
    <property type="molecule type" value="Genomic_DNA"/>
</dbReference>
<dbReference type="Proteomes" id="UP000784294">
    <property type="component" value="Unassembled WGS sequence"/>
</dbReference>
<proteinExistence type="predicted"/>
<reference evidence="2" key="1">
    <citation type="submission" date="2018-11" db="EMBL/GenBank/DDBJ databases">
        <authorList>
            <consortium name="Pathogen Informatics"/>
        </authorList>
    </citation>
    <scope>NUCLEOTIDE SEQUENCE</scope>
</reference>
<accession>A0A3S5AY50</accession>
<keyword evidence="3" id="KW-1185">Reference proteome</keyword>
<evidence type="ECO:0000256" key="1">
    <source>
        <dbReference type="SAM" id="MobiDB-lite"/>
    </source>
</evidence>
<gene>
    <name evidence="2" type="ORF">PXEA_LOCUS24923</name>
</gene>
<organism evidence="2 3">
    <name type="scientific">Protopolystoma xenopodis</name>
    <dbReference type="NCBI Taxonomy" id="117903"/>
    <lineage>
        <taxon>Eukaryota</taxon>
        <taxon>Metazoa</taxon>
        <taxon>Spiralia</taxon>
        <taxon>Lophotrochozoa</taxon>
        <taxon>Platyhelminthes</taxon>
        <taxon>Monogenea</taxon>
        <taxon>Polyopisthocotylea</taxon>
        <taxon>Polystomatidea</taxon>
        <taxon>Polystomatidae</taxon>
        <taxon>Protopolystoma</taxon>
    </lineage>
</organism>
<evidence type="ECO:0000313" key="2">
    <source>
        <dbReference type="EMBL" id="VEL31483.1"/>
    </source>
</evidence>
<name>A0A3S5AY50_9PLAT</name>
<dbReference type="OrthoDB" id="200660at2759"/>
<sequence>MKSLNCSLESPDIVVCLTSLGHLAIHFPGRFSRELRGMMTRCLVPQLLSRSTDFLPSNEEVASDTTQLGEVDDEPTDEDDNLSPGMEAATNDESRGVEIVESHGKSVAGKHVAASKLNHLDSLRVWLPDGAI</sequence>